<keyword evidence="5 6" id="KW-0472">Membrane</keyword>
<keyword evidence="4 6" id="KW-1133">Transmembrane helix</keyword>
<proteinExistence type="inferred from homology"/>
<accession>A0A094QBH3</accession>
<evidence type="ECO:0000256" key="1">
    <source>
        <dbReference type="ARBA" id="ARBA00004429"/>
    </source>
</evidence>
<dbReference type="GO" id="GO:0006885">
    <property type="term" value="P:regulation of pH"/>
    <property type="evidence" value="ECO:0007669"/>
    <property type="project" value="InterPro"/>
</dbReference>
<dbReference type="HAMAP" id="MF_01844">
    <property type="entry name" value="NhaA"/>
    <property type="match status" value="1"/>
</dbReference>
<dbReference type="PANTHER" id="PTHR30341">
    <property type="entry name" value="SODIUM ION/PROTON ANTIPORTER NHAA-RELATED"/>
    <property type="match status" value="1"/>
</dbReference>
<reference evidence="7" key="1">
    <citation type="submission" date="2014-05" db="EMBL/GenBank/DDBJ databases">
        <title>Key roles for freshwater Actinobacteria revealed by deep metagenomic sequencing.</title>
        <authorList>
            <person name="Ghai R."/>
            <person name="Mizuno C.M."/>
            <person name="Picazo A."/>
            <person name="Camacho A."/>
            <person name="Rodriguez-Valera F."/>
        </authorList>
    </citation>
    <scope>NUCLEOTIDE SEQUENCE</scope>
</reference>
<dbReference type="EMBL" id="JNSK01000012">
    <property type="protein sequence ID" value="KGA19469.1"/>
    <property type="molecule type" value="Genomic_DNA"/>
</dbReference>
<evidence type="ECO:0000256" key="5">
    <source>
        <dbReference type="ARBA" id="ARBA00023136"/>
    </source>
</evidence>
<evidence type="ECO:0000256" key="4">
    <source>
        <dbReference type="ARBA" id="ARBA00022989"/>
    </source>
</evidence>
<feature type="transmembrane region" description="Helical" evidence="6">
    <location>
        <begin position="118"/>
        <end position="138"/>
    </location>
</feature>
<evidence type="ECO:0000256" key="3">
    <source>
        <dbReference type="ARBA" id="ARBA00022692"/>
    </source>
</evidence>
<feature type="transmembrane region" description="Helical" evidence="6">
    <location>
        <begin position="351"/>
        <end position="373"/>
    </location>
</feature>
<keyword evidence="2" id="KW-1003">Cell membrane</keyword>
<dbReference type="InterPro" id="IPR004670">
    <property type="entry name" value="NhaA"/>
</dbReference>
<dbReference type="GO" id="GO:0015385">
    <property type="term" value="F:sodium:proton antiporter activity"/>
    <property type="evidence" value="ECO:0007669"/>
    <property type="project" value="TreeGrafter"/>
</dbReference>
<feature type="transmembrane region" description="Helical" evidence="6">
    <location>
        <begin position="382"/>
        <end position="403"/>
    </location>
</feature>
<organism evidence="7">
    <name type="scientific">freshwater metagenome</name>
    <dbReference type="NCBI Taxonomy" id="449393"/>
    <lineage>
        <taxon>unclassified sequences</taxon>
        <taxon>metagenomes</taxon>
        <taxon>ecological metagenomes</taxon>
    </lineage>
</organism>
<feature type="transmembrane region" description="Helical" evidence="6">
    <location>
        <begin position="12"/>
        <end position="30"/>
    </location>
</feature>
<dbReference type="Pfam" id="PF06965">
    <property type="entry name" value="Na_H_antiport_1"/>
    <property type="match status" value="1"/>
</dbReference>
<dbReference type="AlphaFoldDB" id="A0A094QBH3"/>
<keyword evidence="3 6" id="KW-0812">Transmembrane</keyword>
<dbReference type="PANTHER" id="PTHR30341:SF0">
    <property type="entry name" value="NA(+)_H(+) ANTIPORTER NHAA"/>
    <property type="match status" value="1"/>
</dbReference>
<dbReference type="GO" id="GO:0005886">
    <property type="term" value="C:plasma membrane"/>
    <property type="evidence" value="ECO:0007669"/>
    <property type="project" value="UniProtKB-SubCell"/>
</dbReference>
<feature type="transmembrane region" description="Helical" evidence="6">
    <location>
        <begin position="311"/>
        <end position="331"/>
    </location>
</feature>
<protein>
    <recommendedName>
        <fullName evidence="8">Na(+)/H(+) antiporter NhaA</fullName>
    </recommendedName>
</protein>
<sequence length="408" mass="43936">MGDFVRRESFGGLLIIFSAALGLFFANSGLKNIYSNLWEATFSIKLANFELSMDIGHVINDGLMTIFFFLVGLEIKRELSNGHLSSFRKALPSAVAALGGMAIPAFLFLLIADSQSKNGWGVAVATDIALALTVLTLVGKKAKESLRPFLLGLAVIDDIGAILIIAIFYSSGLSLYWTLFAIASLISVVILKKTGVEYRFAYIVAGLALWLPLYKTGIHPTLAGVILGLLTPASPLIQNQYIDQEELTNLETIENVKESQKIVKGSISTVEWLEHSIHPWSSYLIVPLFAFSNSGIEISTSSIQGAFYSSLFWAVFIGLVIGKPLGIFLSALAIRKLDVGELPSGSSLKDIFATGMAAGIGFTVAIFISKLAFTDLVQQEQAILGVLCASIVSGLLSITIFILNKVKN</sequence>
<dbReference type="Gene3D" id="1.20.1530.10">
    <property type="entry name" value="Na+/H+ antiporter like domain"/>
    <property type="match status" value="1"/>
</dbReference>
<evidence type="ECO:0000313" key="7">
    <source>
        <dbReference type="EMBL" id="KGA19469.1"/>
    </source>
</evidence>
<feature type="transmembrane region" description="Helical" evidence="6">
    <location>
        <begin position="94"/>
        <end position="112"/>
    </location>
</feature>
<feature type="transmembrane region" description="Helical" evidence="6">
    <location>
        <begin position="150"/>
        <end position="169"/>
    </location>
</feature>
<name>A0A094QBH3_9ZZZZ</name>
<evidence type="ECO:0000256" key="6">
    <source>
        <dbReference type="SAM" id="Phobius"/>
    </source>
</evidence>
<comment type="subcellular location">
    <subcellularLocation>
        <location evidence="1">Cell inner membrane</location>
        <topology evidence="1">Multi-pass membrane protein</topology>
    </subcellularLocation>
</comment>
<gene>
    <name evidence="7" type="ORF">GM50_5555</name>
</gene>
<dbReference type="NCBIfam" id="TIGR00773">
    <property type="entry name" value="NhaA"/>
    <property type="match status" value="1"/>
</dbReference>
<feature type="transmembrane region" description="Helical" evidence="6">
    <location>
        <begin position="175"/>
        <end position="191"/>
    </location>
</feature>
<comment type="caution">
    <text evidence="7">The sequence shown here is derived from an EMBL/GenBank/DDBJ whole genome shotgun (WGS) entry which is preliminary data.</text>
</comment>
<evidence type="ECO:0008006" key="8">
    <source>
        <dbReference type="Google" id="ProtNLM"/>
    </source>
</evidence>
<evidence type="ECO:0000256" key="2">
    <source>
        <dbReference type="ARBA" id="ARBA00022475"/>
    </source>
</evidence>
<feature type="transmembrane region" description="Helical" evidence="6">
    <location>
        <begin position="55"/>
        <end position="73"/>
    </location>
</feature>
<dbReference type="InterPro" id="IPR023171">
    <property type="entry name" value="Na/H_antiporter_dom_sf"/>
</dbReference>